<accession>A0A642UCI7</accession>
<dbReference type="GO" id="GO:0016020">
    <property type="term" value="C:membrane"/>
    <property type="evidence" value="ECO:0007669"/>
    <property type="project" value="UniProtKB-SubCell"/>
</dbReference>
<dbReference type="InterPro" id="IPR050324">
    <property type="entry name" value="CDP-alcohol_PTase-I"/>
</dbReference>
<dbReference type="InterPro" id="IPR004570">
    <property type="entry name" value="Phosphatidylglycerol_P_synth"/>
</dbReference>
<keyword evidence="4 11" id="KW-0808">Transferase</keyword>
<feature type="transmembrane region" description="Helical" evidence="12">
    <location>
        <begin position="178"/>
        <end position="197"/>
    </location>
</feature>
<keyword evidence="6 12" id="KW-1133">Transmembrane helix</keyword>
<dbReference type="PIRSF" id="PIRSF000847">
    <property type="entry name" value="Phos_ph_gly_syn"/>
    <property type="match status" value="1"/>
</dbReference>
<comment type="similarity">
    <text evidence="2 11">Belongs to the CDP-alcohol phosphatidyltransferase class-I family.</text>
</comment>
<dbReference type="EMBL" id="SWFT01000163">
    <property type="protein sequence ID" value="KAA8896714.1"/>
    <property type="molecule type" value="Genomic_DNA"/>
</dbReference>
<evidence type="ECO:0000256" key="5">
    <source>
        <dbReference type="ARBA" id="ARBA00022692"/>
    </source>
</evidence>
<evidence type="ECO:0000313" key="13">
    <source>
        <dbReference type="EMBL" id="KAA8896714.1"/>
    </source>
</evidence>
<dbReference type="Gene3D" id="1.20.120.1760">
    <property type="match status" value="1"/>
</dbReference>
<dbReference type="PROSITE" id="PS00379">
    <property type="entry name" value="CDP_ALCOHOL_P_TRANSF"/>
    <property type="match status" value="1"/>
</dbReference>
<keyword evidence="3" id="KW-0444">Lipid biosynthesis</keyword>
<evidence type="ECO:0000256" key="7">
    <source>
        <dbReference type="ARBA" id="ARBA00023098"/>
    </source>
</evidence>
<dbReference type="PANTHER" id="PTHR14269:SF60">
    <property type="entry name" value="CARDIOLIPIN SYNTHASE (CMP-FORMING)"/>
    <property type="match status" value="1"/>
</dbReference>
<dbReference type="InterPro" id="IPR043130">
    <property type="entry name" value="CDP-OH_PTrfase_TM_dom"/>
</dbReference>
<evidence type="ECO:0000256" key="3">
    <source>
        <dbReference type="ARBA" id="ARBA00022516"/>
    </source>
</evidence>
<dbReference type="GeneID" id="54784377"/>
<evidence type="ECO:0000256" key="6">
    <source>
        <dbReference type="ARBA" id="ARBA00022989"/>
    </source>
</evidence>
<dbReference type="VEuPathDB" id="FungiDB:DIURU_005726"/>
<name>A0A642UCI7_DIURU</name>
<evidence type="ECO:0008006" key="15">
    <source>
        <dbReference type="Google" id="ProtNLM"/>
    </source>
</evidence>
<dbReference type="OrthoDB" id="10020554at2759"/>
<keyword evidence="14" id="KW-1185">Reference proteome</keyword>
<dbReference type="PANTHER" id="PTHR14269">
    <property type="entry name" value="CDP-DIACYLGLYCEROL--GLYCEROL-3-PHOSPHATE 3-PHOSPHATIDYLTRANSFERASE-RELATED"/>
    <property type="match status" value="1"/>
</dbReference>
<dbReference type="GO" id="GO:0032049">
    <property type="term" value="P:cardiolipin biosynthetic process"/>
    <property type="evidence" value="ECO:0007669"/>
    <property type="project" value="TreeGrafter"/>
</dbReference>
<dbReference type="InterPro" id="IPR000462">
    <property type="entry name" value="CDP-OH_P_trans"/>
</dbReference>
<dbReference type="OMA" id="RIAMSPY"/>
<keyword evidence="9" id="KW-0594">Phospholipid biosynthesis</keyword>
<gene>
    <name evidence="13" type="ORF">DIURU_005726</name>
</gene>
<proteinExistence type="inferred from homology"/>
<keyword evidence="8 12" id="KW-0472">Membrane</keyword>
<dbReference type="Proteomes" id="UP000449547">
    <property type="component" value="Unassembled WGS sequence"/>
</dbReference>
<evidence type="ECO:0000256" key="1">
    <source>
        <dbReference type="ARBA" id="ARBA00004141"/>
    </source>
</evidence>
<keyword evidence="10" id="KW-1208">Phospholipid metabolism</keyword>
<protein>
    <recommendedName>
        <fullName evidence="15">CDP-diacylglycerol--glycerol-3-phosphate 3-phosphatidyltransferase</fullName>
    </recommendedName>
</protein>
<dbReference type="AlphaFoldDB" id="A0A642UCI7"/>
<reference evidence="13 14" key="1">
    <citation type="submission" date="2019-07" db="EMBL/GenBank/DDBJ databases">
        <title>Genome assembly of two rare yeast pathogens: Diutina rugosa and Trichomonascus ciferrii.</title>
        <authorList>
            <person name="Mixao V."/>
            <person name="Saus E."/>
            <person name="Hansen A."/>
            <person name="Lass-Flor C."/>
            <person name="Gabaldon T."/>
        </authorList>
    </citation>
    <scope>NUCLEOTIDE SEQUENCE [LARGE SCALE GENOMIC DNA]</scope>
    <source>
        <strain evidence="13 14">CBS 613</strain>
    </source>
</reference>
<dbReference type="GO" id="GO:0005739">
    <property type="term" value="C:mitochondrion"/>
    <property type="evidence" value="ECO:0007669"/>
    <property type="project" value="TreeGrafter"/>
</dbReference>
<keyword evidence="7" id="KW-0443">Lipid metabolism</keyword>
<evidence type="ECO:0000256" key="4">
    <source>
        <dbReference type="ARBA" id="ARBA00022679"/>
    </source>
</evidence>
<dbReference type="InterPro" id="IPR048254">
    <property type="entry name" value="CDP_ALCOHOL_P_TRANSF_CS"/>
</dbReference>
<comment type="caution">
    <text evidence="13">The sequence shown here is derived from an EMBL/GenBank/DDBJ whole genome shotgun (WGS) entry which is preliminary data.</text>
</comment>
<dbReference type="GO" id="GO:0043337">
    <property type="term" value="F:cardiolipin synthase (CMP-forming)"/>
    <property type="evidence" value="ECO:0007669"/>
    <property type="project" value="TreeGrafter"/>
</dbReference>
<organism evidence="13 14">
    <name type="scientific">Diutina rugosa</name>
    <name type="common">Yeast</name>
    <name type="synonym">Candida rugosa</name>
    <dbReference type="NCBI Taxonomy" id="5481"/>
    <lineage>
        <taxon>Eukaryota</taxon>
        <taxon>Fungi</taxon>
        <taxon>Dikarya</taxon>
        <taxon>Ascomycota</taxon>
        <taxon>Saccharomycotina</taxon>
        <taxon>Pichiomycetes</taxon>
        <taxon>Debaryomycetaceae</taxon>
        <taxon>Diutina</taxon>
    </lineage>
</organism>
<dbReference type="GO" id="GO:0008444">
    <property type="term" value="F:CDP-diacylglycerol-glycerol-3-phosphate 3-phosphatidyltransferase activity"/>
    <property type="evidence" value="ECO:0007669"/>
    <property type="project" value="InterPro"/>
</dbReference>
<evidence type="ECO:0000313" key="14">
    <source>
        <dbReference type="Proteomes" id="UP000449547"/>
    </source>
</evidence>
<evidence type="ECO:0000256" key="11">
    <source>
        <dbReference type="RuleBase" id="RU003750"/>
    </source>
</evidence>
<sequence length="205" mass="22712">MDPKEFRKDLFTVPNVLTMTRIATAPAIGYFIVKGQVDWAAGLFTYSCLTDFVDGWIARRYNQKSVVGSIIDPLADKLLMTVCTVALSITHQMPALVATAVIGRDVMLSLMAFYYRYKSLSPPKSLSKFLDIQGNPTITVLPNTLGKVNTALQMFYIAGLVLQPVLQPYYDMSTGMDIFGVVVFCTTIASGCSYVFGKHAFRYVK</sequence>
<evidence type="ECO:0000256" key="9">
    <source>
        <dbReference type="ARBA" id="ARBA00023209"/>
    </source>
</evidence>
<evidence type="ECO:0000256" key="8">
    <source>
        <dbReference type="ARBA" id="ARBA00023136"/>
    </source>
</evidence>
<evidence type="ECO:0000256" key="10">
    <source>
        <dbReference type="ARBA" id="ARBA00023264"/>
    </source>
</evidence>
<dbReference type="RefSeq" id="XP_034009574.1">
    <property type="nucleotide sequence ID" value="XM_034158740.1"/>
</dbReference>
<comment type="subcellular location">
    <subcellularLocation>
        <location evidence="1">Membrane</location>
        <topology evidence="1">Multi-pass membrane protein</topology>
    </subcellularLocation>
</comment>
<evidence type="ECO:0000256" key="2">
    <source>
        <dbReference type="ARBA" id="ARBA00010441"/>
    </source>
</evidence>
<evidence type="ECO:0000256" key="12">
    <source>
        <dbReference type="SAM" id="Phobius"/>
    </source>
</evidence>
<dbReference type="Pfam" id="PF01066">
    <property type="entry name" value="CDP-OH_P_transf"/>
    <property type="match status" value="1"/>
</dbReference>
<keyword evidence="5 12" id="KW-0812">Transmembrane</keyword>